<proteinExistence type="predicted"/>
<sequence>MPMHLLGQTAGTKVMAYFDAQNRRLINSVGASYAVETKFTDSLRAVETWYFAPKKVREVASFSNIRRRIRDGETVVYYDNGSVKRRESYQDGARQGEGLAYYSNGKIRRRDRYENQKRVLQECFDESGGAMNCDTLDRRACPNQVPFTQQTTNVRYPAKALKLGIEGVVKVKFVVNRTGQLVDVWVVESPSPLLDVEAIAAVRRIKQWRVGLIDCDPMDTFYTLPLTFKIN</sequence>
<evidence type="ECO:0000313" key="2">
    <source>
        <dbReference type="Proteomes" id="UP000605392"/>
    </source>
</evidence>
<accession>A0ACB5PUQ5</accession>
<protein>
    <submittedName>
        <fullName evidence="1">Uncharacterized protein</fullName>
    </submittedName>
</protein>
<organism evidence="1 2">
    <name type="scientific">Hymenobacter qilianensis</name>
    <dbReference type="NCBI Taxonomy" id="1385715"/>
    <lineage>
        <taxon>Bacteria</taxon>
        <taxon>Pseudomonadati</taxon>
        <taxon>Bacteroidota</taxon>
        <taxon>Cytophagia</taxon>
        <taxon>Cytophagales</taxon>
        <taxon>Hymenobacteraceae</taxon>
        <taxon>Hymenobacter</taxon>
    </lineage>
</organism>
<evidence type="ECO:0000313" key="1">
    <source>
        <dbReference type="EMBL" id="GGF73730.1"/>
    </source>
</evidence>
<dbReference type="Proteomes" id="UP000605392">
    <property type="component" value="Unassembled WGS sequence"/>
</dbReference>
<dbReference type="EMBL" id="BMFN01000003">
    <property type="protein sequence ID" value="GGF73730.1"/>
    <property type="molecule type" value="Genomic_DNA"/>
</dbReference>
<reference evidence="1 2" key="1">
    <citation type="journal article" date="2019" name="Int. J. Syst. Evol. Microbiol.">
        <title>The Global Catalogue of Microorganisms (GCM) 10K type strain sequencing project: providing services to taxonomists for standard genome sequencing and annotation.</title>
        <authorList>
            <consortium name="The Broad Institute Genomics Platform"/>
            <consortium name="The Broad Institute Genome Sequencing Center for Infectious Disease"/>
            <person name="Wu L."/>
            <person name="Ma J."/>
        </authorList>
    </citation>
    <scope>NUCLEOTIDE SEQUENCE [LARGE SCALE GENOMIC DNA]</scope>
    <source>
        <strain evidence="1 2">CGMCC 1.12720</strain>
    </source>
</reference>
<gene>
    <name evidence="1" type="ORF">GCM10011375_31060</name>
</gene>
<name>A0ACB5PUQ5_9BACT</name>
<comment type="caution">
    <text evidence="1">The sequence shown here is derived from an EMBL/GenBank/DDBJ whole genome shotgun (WGS) entry which is preliminary data.</text>
</comment>
<keyword evidence="2" id="KW-1185">Reference proteome</keyword>